<sequence length="256" mass="29925">MSGPPLLLIENYLREAGFWHAATIGRDAHIPSSTQIVYYHFGRRPVTIRIADGWVRTHRLTNLVRGLPCWQHCTGRCAGRRDQIKPKSEVAYHYYNHGLDFAFHFYVLEWNHPASYIGIPTALKDIRLLLDQRSEAQHKIDLRLTNTNWPLFWSKYIKIWENWYDHIPDRKPIIVLELACTPDYMPWFKIHGKPYLLSEEQRRQQICVERERWGPLYPMRRDDGTSPSTAPTQSLGPSIVPTQSPGPSTVPHNHRV</sequence>
<dbReference type="Proteomes" id="UP000701853">
    <property type="component" value="Chromosome 6"/>
</dbReference>
<feature type="compositionally biased region" description="Polar residues" evidence="1">
    <location>
        <begin position="225"/>
        <end position="256"/>
    </location>
</feature>
<accession>A0A8J6D0F5</accession>
<evidence type="ECO:0000256" key="1">
    <source>
        <dbReference type="SAM" id="MobiDB-lite"/>
    </source>
</evidence>
<gene>
    <name evidence="2" type="ORF">CXB51_014433</name>
</gene>
<evidence type="ECO:0008006" key="4">
    <source>
        <dbReference type="Google" id="ProtNLM"/>
    </source>
</evidence>
<evidence type="ECO:0000313" key="3">
    <source>
        <dbReference type="Proteomes" id="UP000701853"/>
    </source>
</evidence>
<organism evidence="2 3">
    <name type="scientific">Gossypium anomalum</name>
    <dbReference type="NCBI Taxonomy" id="47600"/>
    <lineage>
        <taxon>Eukaryota</taxon>
        <taxon>Viridiplantae</taxon>
        <taxon>Streptophyta</taxon>
        <taxon>Embryophyta</taxon>
        <taxon>Tracheophyta</taxon>
        <taxon>Spermatophyta</taxon>
        <taxon>Magnoliopsida</taxon>
        <taxon>eudicotyledons</taxon>
        <taxon>Gunneridae</taxon>
        <taxon>Pentapetalae</taxon>
        <taxon>rosids</taxon>
        <taxon>malvids</taxon>
        <taxon>Malvales</taxon>
        <taxon>Malvaceae</taxon>
        <taxon>Malvoideae</taxon>
        <taxon>Gossypium</taxon>
    </lineage>
</organism>
<keyword evidence="3" id="KW-1185">Reference proteome</keyword>
<reference evidence="2 3" key="1">
    <citation type="journal article" date="2021" name="bioRxiv">
        <title>The Gossypium anomalum genome as a resource for cotton improvement and evolutionary analysis of hybrid incompatibility.</title>
        <authorList>
            <person name="Grover C.E."/>
            <person name="Yuan D."/>
            <person name="Arick M.A."/>
            <person name="Miller E.R."/>
            <person name="Hu G."/>
            <person name="Peterson D.G."/>
            <person name="Wendel J.F."/>
            <person name="Udall J.A."/>
        </authorList>
    </citation>
    <scope>NUCLEOTIDE SEQUENCE [LARGE SCALE GENOMIC DNA]</scope>
    <source>
        <strain evidence="2">JFW-Udall</strain>
        <tissue evidence="2">Leaf</tissue>
    </source>
</reference>
<comment type="caution">
    <text evidence="2">The sequence shown here is derived from an EMBL/GenBank/DDBJ whole genome shotgun (WGS) entry which is preliminary data.</text>
</comment>
<dbReference type="OrthoDB" id="962061at2759"/>
<evidence type="ECO:0000313" key="2">
    <source>
        <dbReference type="EMBL" id="KAG8491259.1"/>
    </source>
</evidence>
<name>A0A8J6D0F5_9ROSI</name>
<proteinExistence type="predicted"/>
<dbReference type="AlphaFoldDB" id="A0A8J6D0F5"/>
<protein>
    <recommendedName>
        <fullName evidence="4">Aminotransferase-like plant mobile domain-containing protein</fullName>
    </recommendedName>
</protein>
<dbReference type="EMBL" id="JAHUZN010000006">
    <property type="protein sequence ID" value="KAG8491259.1"/>
    <property type="molecule type" value="Genomic_DNA"/>
</dbReference>
<feature type="region of interest" description="Disordered" evidence="1">
    <location>
        <begin position="217"/>
        <end position="256"/>
    </location>
</feature>